<accession>E9S927</accession>
<sequence length="319" mass="35205">MKAYRTAAAVTAAALVLCCASCGDKTNKDSSKAADKKKNITSSAVEESSAEDAQTTSGEDSGEPALTAVDGQFIMQAYDMLQSSQYVLRLTYTDPEGFDTDIYRVVDGDDYYEVQTNEIGESGCISVNGEAYDFDNVCGIYRRRTQGKPETLIETVVEERLPATDTNVDPNEAADLEVEEYTYTGGTYITVMDFYFDKVTGVPVRYTTRYMVEQENGDEGMTETRTVKEIMYGAGGELTATDGESHELDRTVFDTSFISKLADFDGMSPEQKLGYCQAIFVTANVTADELTEAGFDEEKLKKISYEELTSLVYTYGYDL</sequence>
<dbReference type="EMBL" id="ADKM02000032">
    <property type="protein sequence ID" value="EGC04230.1"/>
    <property type="molecule type" value="Genomic_DNA"/>
</dbReference>
<evidence type="ECO:0000256" key="1">
    <source>
        <dbReference type="SAM" id="MobiDB-lite"/>
    </source>
</evidence>
<dbReference type="Proteomes" id="UP000004259">
    <property type="component" value="Unassembled WGS sequence"/>
</dbReference>
<proteinExistence type="predicted"/>
<comment type="caution">
    <text evidence="3">The sequence shown here is derived from an EMBL/GenBank/DDBJ whole genome shotgun (WGS) entry which is preliminary data.</text>
</comment>
<dbReference type="STRING" id="246199.CUS_5543"/>
<keyword evidence="4" id="KW-1185">Reference proteome</keyword>
<feature type="compositionally biased region" description="Low complexity" evidence="1">
    <location>
        <begin position="42"/>
        <end position="53"/>
    </location>
</feature>
<evidence type="ECO:0000313" key="4">
    <source>
        <dbReference type="Proteomes" id="UP000004259"/>
    </source>
</evidence>
<name>E9S927_RUMAL</name>
<dbReference type="RefSeq" id="WP_004167437.1">
    <property type="nucleotide sequence ID" value="NZ_ADKM02000032.1"/>
</dbReference>
<reference evidence="3 4" key="1">
    <citation type="submission" date="2011-02" db="EMBL/GenBank/DDBJ databases">
        <authorList>
            <person name="Nelson K.E."/>
            <person name="Sutton G."/>
            <person name="Torralba M."/>
            <person name="Durkin S."/>
            <person name="Harkins D."/>
            <person name="Montgomery R."/>
            <person name="Ziemer C."/>
            <person name="Klaassens E."/>
            <person name="Ocuiv P."/>
            <person name="Morrison M."/>
        </authorList>
    </citation>
    <scope>NUCLEOTIDE SEQUENCE [LARGE SCALE GENOMIC DNA]</scope>
    <source>
        <strain evidence="3 4">8</strain>
    </source>
</reference>
<feature type="signal peptide" evidence="2">
    <location>
        <begin position="1"/>
        <end position="22"/>
    </location>
</feature>
<protein>
    <recommendedName>
        <fullName evidence="5">Lipoprotein</fullName>
    </recommendedName>
</protein>
<feature type="compositionally biased region" description="Basic and acidic residues" evidence="1">
    <location>
        <begin position="25"/>
        <end position="38"/>
    </location>
</feature>
<keyword evidence="2" id="KW-0732">Signal</keyword>
<organism evidence="3 4">
    <name type="scientific">Ruminococcus albus 8</name>
    <dbReference type="NCBI Taxonomy" id="246199"/>
    <lineage>
        <taxon>Bacteria</taxon>
        <taxon>Bacillati</taxon>
        <taxon>Bacillota</taxon>
        <taxon>Clostridia</taxon>
        <taxon>Eubacteriales</taxon>
        <taxon>Oscillospiraceae</taxon>
        <taxon>Ruminococcus</taxon>
    </lineage>
</organism>
<dbReference type="OrthoDB" id="1821502at2"/>
<dbReference type="eggNOG" id="ENOG50323RP">
    <property type="taxonomic scope" value="Bacteria"/>
</dbReference>
<gene>
    <name evidence="3" type="ORF">CUS_5543</name>
</gene>
<evidence type="ECO:0008006" key="5">
    <source>
        <dbReference type="Google" id="ProtNLM"/>
    </source>
</evidence>
<evidence type="ECO:0000256" key="2">
    <source>
        <dbReference type="SAM" id="SignalP"/>
    </source>
</evidence>
<feature type="region of interest" description="Disordered" evidence="1">
    <location>
        <begin position="25"/>
        <end position="65"/>
    </location>
</feature>
<dbReference type="AlphaFoldDB" id="E9S927"/>
<feature type="chain" id="PRO_5038440900" description="Lipoprotein" evidence="2">
    <location>
        <begin position="23"/>
        <end position="319"/>
    </location>
</feature>
<evidence type="ECO:0000313" key="3">
    <source>
        <dbReference type="EMBL" id="EGC04230.1"/>
    </source>
</evidence>